<sequence>MRSDDLDLALRAALSGGALGLKYFAHVQDLAREHKFDGSVVTRADLAVEEEVRRVLLAERPDDAFLGEETGEFGAGRRRWILDGIDGTLVFVEGDDRWQTLIALEEDGVVSVGVAIVPAQHEVWYAVRGQGAFVADVVDGTVTRERALRVGGPPASLGSSRTAVLPPVTMVPQQHRSEVDRLVTAVEPSVDPSGWRVHGALLVAAGVLDLAVQVGGKAWDYAPLSLIVTEAGGSFGGDQGQRHPVTGTGVFACDDATAAAARGVLEIPERPSAAASPRE</sequence>
<feature type="binding site" evidence="1">
    <location>
        <position position="220"/>
    </location>
    <ligand>
        <name>Mg(2+)</name>
        <dbReference type="ChEBI" id="CHEBI:18420"/>
        <label>2</label>
    </ligand>
</feature>
<dbReference type="Pfam" id="PF00459">
    <property type="entry name" value="Inositol_P"/>
    <property type="match status" value="1"/>
</dbReference>
<dbReference type="GO" id="GO:0046872">
    <property type="term" value="F:metal ion binding"/>
    <property type="evidence" value="ECO:0007669"/>
    <property type="project" value="UniProtKB-KW"/>
</dbReference>
<dbReference type="PRINTS" id="PR00377">
    <property type="entry name" value="IMPHPHTASES"/>
</dbReference>
<accession>A0A1T5IEF3</accession>
<gene>
    <name evidence="2" type="ORF">SAMN04324258_0403</name>
</gene>
<comment type="cofactor">
    <cofactor evidence="1">
        <name>Mg(2+)</name>
        <dbReference type="ChEBI" id="CHEBI:18420"/>
    </cofactor>
</comment>
<dbReference type="Gene3D" id="3.40.190.80">
    <property type="match status" value="1"/>
</dbReference>
<feature type="binding site" evidence="1">
    <location>
        <position position="68"/>
    </location>
    <ligand>
        <name>Mg(2+)</name>
        <dbReference type="ChEBI" id="CHEBI:18420"/>
        <label>1</label>
        <note>catalytic</note>
    </ligand>
</feature>
<dbReference type="GO" id="GO:0008934">
    <property type="term" value="F:inositol monophosphate 1-phosphatase activity"/>
    <property type="evidence" value="ECO:0007669"/>
    <property type="project" value="TreeGrafter"/>
</dbReference>
<organism evidence="2 3">
    <name type="scientific">Krasilnikoviella flava</name>
    <dbReference type="NCBI Taxonomy" id="526729"/>
    <lineage>
        <taxon>Bacteria</taxon>
        <taxon>Bacillati</taxon>
        <taxon>Actinomycetota</taxon>
        <taxon>Actinomycetes</taxon>
        <taxon>Micrococcales</taxon>
        <taxon>Promicromonosporaceae</taxon>
        <taxon>Krasilnikoviella</taxon>
    </lineage>
</organism>
<dbReference type="Proteomes" id="UP000189777">
    <property type="component" value="Unassembled WGS sequence"/>
</dbReference>
<dbReference type="PANTHER" id="PTHR20854:SF4">
    <property type="entry name" value="INOSITOL-1-MONOPHOSPHATASE-RELATED"/>
    <property type="match status" value="1"/>
</dbReference>
<dbReference type="SUPFAM" id="SSF56655">
    <property type="entry name" value="Carbohydrate phosphatase"/>
    <property type="match status" value="1"/>
</dbReference>
<evidence type="ECO:0000313" key="3">
    <source>
        <dbReference type="Proteomes" id="UP000189777"/>
    </source>
</evidence>
<keyword evidence="1" id="KW-0479">Metal-binding</keyword>
<dbReference type="EMBL" id="FUZQ01000001">
    <property type="protein sequence ID" value="SKC37403.1"/>
    <property type="molecule type" value="Genomic_DNA"/>
</dbReference>
<dbReference type="RefSeq" id="WP_079570237.1">
    <property type="nucleotide sequence ID" value="NZ_FUZQ01000001.1"/>
</dbReference>
<dbReference type="STRING" id="526729.SAMN04324258_0403"/>
<dbReference type="InterPro" id="IPR000760">
    <property type="entry name" value="Inositol_monophosphatase-like"/>
</dbReference>
<dbReference type="PANTHER" id="PTHR20854">
    <property type="entry name" value="INOSITOL MONOPHOSPHATASE"/>
    <property type="match status" value="1"/>
</dbReference>
<feature type="binding site" evidence="1">
    <location>
        <position position="86"/>
    </location>
    <ligand>
        <name>Mg(2+)</name>
        <dbReference type="ChEBI" id="CHEBI:18420"/>
        <label>1</label>
        <note>catalytic</note>
    </ligand>
</feature>
<evidence type="ECO:0000313" key="2">
    <source>
        <dbReference type="EMBL" id="SKC37403.1"/>
    </source>
</evidence>
<dbReference type="GO" id="GO:0007165">
    <property type="term" value="P:signal transduction"/>
    <property type="evidence" value="ECO:0007669"/>
    <property type="project" value="TreeGrafter"/>
</dbReference>
<name>A0A1T5IEF3_9MICO</name>
<keyword evidence="3" id="KW-1185">Reference proteome</keyword>
<dbReference type="AlphaFoldDB" id="A0A1T5IEF3"/>
<dbReference type="Gene3D" id="3.30.540.10">
    <property type="entry name" value="Fructose-1,6-Bisphosphatase, subunit A, domain 1"/>
    <property type="match status" value="1"/>
</dbReference>
<dbReference type="OrthoDB" id="9772456at2"/>
<evidence type="ECO:0000256" key="1">
    <source>
        <dbReference type="PIRSR" id="PIRSR600760-2"/>
    </source>
</evidence>
<keyword evidence="1" id="KW-0460">Magnesium</keyword>
<feature type="binding site" evidence="1">
    <location>
        <position position="83"/>
    </location>
    <ligand>
        <name>Mg(2+)</name>
        <dbReference type="ChEBI" id="CHEBI:18420"/>
        <label>1</label>
        <note>catalytic</note>
    </ligand>
</feature>
<feature type="binding site" evidence="1">
    <location>
        <position position="85"/>
    </location>
    <ligand>
        <name>Mg(2+)</name>
        <dbReference type="ChEBI" id="CHEBI:18420"/>
        <label>1</label>
        <note>catalytic</note>
    </ligand>
</feature>
<protein>
    <submittedName>
        <fullName evidence="2">Histidinol-phosphatase</fullName>
    </submittedName>
</protein>
<dbReference type="GO" id="GO:0006020">
    <property type="term" value="P:inositol metabolic process"/>
    <property type="evidence" value="ECO:0007669"/>
    <property type="project" value="TreeGrafter"/>
</dbReference>
<proteinExistence type="predicted"/>
<reference evidence="2 3" key="1">
    <citation type="submission" date="2017-02" db="EMBL/GenBank/DDBJ databases">
        <authorList>
            <person name="Peterson S.W."/>
        </authorList>
    </citation>
    <scope>NUCLEOTIDE SEQUENCE [LARGE SCALE GENOMIC DNA]</scope>
    <source>
        <strain evidence="2 3">DSM 21481</strain>
    </source>
</reference>